<dbReference type="EMBL" id="SDMP01000015">
    <property type="protein sequence ID" value="RYR09916.1"/>
    <property type="molecule type" value="Genomic_DNA"/>
</dbReference>
<dbReference type="AlphaFoldDB" id="A0A444Z6W2"/>
<protein>
    <submittedName>
        <fullName evidence="1">Uncharacterized protein</fullName>
    </submittedName>
</protein>
<evidence type="ECO:0000313" key="2">
    <source>
        <dbReference type="Proteomes" id="UP000289738"/>
    </source>
</evidence>
<comment type="caution">
    <text evidence="1">The sequence shown here is derived from an EMBL/GenBank/DDBJ whole genome shotgun (WGS) entry which is preliminary data.</text>
</comment>
<evidence type="ECO:0000313" key="1">
    <source>
        <dbReference type="EMBL" id="RYR09916.1"/>
    </source>
</evidence>
<reference evidence="1 2" key="1">
    <citation type="submission" date="2019-01" db="EMBL/GenBank/DDBJ databases">
        <title>Sequencing of cultivated peanut Arachis hypogaea provides insights into genome evolution and oil improvement.</title>
        <authorList>
            <person name="Chen X."/>
        </authorList>
    </citation>
    <scope>NUCLEOTIDE SEQUENCE [LARGE SCALE GENOMIC DNA]</scope>
    <source>
        <strain evidence="2">cv. Fuhuasheng</strain>
        <tissue evidence="1">Leaves</tissue>
    </source>
</reference>
<accession>A0A444Z6W2</accession>
<gene>
    <name evidence="1" type="ORF">Ahy_B05g078353</name>
</gene>
<keyword evidence="2" id="KW-1185">Reference proteome</keyword>
<organism evidence="1 2">
    <name type="scientific">Arachis hypogaea</name>
    <name type="common">Peanut</name>
    <dbReference type="NCBI Taxonomy" id="3818"/>
    <lineage>
        <taxon>Eukaryota</taxon>
        <taxon>Viridiplantae</taxon>
        <taxon>Streptophyta</taxon>
        <taxon>Embryophyta</taxon>
        <taxon>Tracheophyta</taxon>
        <taxon>Spermatophyta</taxon>
        <taxon>Magnoliopsida</taxon>
        <taxon>eudicotyledons</taxon>
        <taxon>Gunneridae</taxon>
        <taxon>Pentapetalae</taxon>
        <taxon>rosids</taxon>
        <taxon>fabids</taxon>
        <taxon>Fabales</taxon>
        <taxon>Fabaceae</taxon>
        <taxon>Papilionoideae</taxon>
        <taxon>50 kb inversion clade</taxon>
        <taxon>dalbergioids sensu lato</taxon>
        <taxon>Dalbergieae</taxon>
        <taxon>Pterocarpus clade</taxon>
        <taxon>Arachis</taxon>
    </lineage>
</organism>
<name>A0A444Z6W2_ARAHY</name>
<sequence length="121" mass="14391">MGINDLEDGEFRIRREYSSRKLVIATIWSYTISRRVNYVVYESEPQMFYTKCKTYELCCEIRRYNGRHTKDLTTPLVTKRLGWQSRIAKVFSGWEESYQALSLWFSAIVQKMLGSQVQIEI</sequence>
<dbReference type="Proteomes" id="UP000289738">
    <property type="component" value="Chromosome B05"/>
</dbReference>
<proteinExistence type="predicted"/>